<protein>
    <submittedName>
        <fullName evidence="1">Uncharacterized protein</fullName>
    </submittedName>
</protein>
<proteinExistence type="predicted"/>
<dbReference type="InterPro" id="IPR013780">
    <property type="entry name" value="Glyco_hydro_b"/>
</dbReference>
<organism evidence="1 2">
    <name type="scientific">Agromyces ramosus</name>
    <dbReference type="NCBI Taxonomy" id="33879"/>
    <lineage>
        <taxon>Bacteria</taxon>
        <taxon>Bacillati</taxon>
        <taxon>Actinomycetota</taxon>
        <taxon>Actinomycetes</taxon>
        <taxon>Micrococcales</taxon>
        <taxon>Microbacteriaceae</taxon>
        <taxon>Agromyces</taxon>
    </lineage>
</organism>
<gene>
    <name evidence="1" type="ORF">QFZ26_001551</name>
</gene>
<keyword evidence="2" id="KW-1185">Reference proteome</keyword>
<evidence type="ECO:0000313" key="1">
    <source>
        <dbReference type="EMBL" id="MDQ0893996.1"/>
    </source>
</evidence>
<comment type="caution">
    <text evidence="1">The sequence shown here is derived from an EMBL/GenBank/DDBJ whole genome shotgun (WGS) entry which is preliminary data.</text>
</comment>
<dbReference type="Proteomes" id="UP001239083">
    <property type="component" value="Unassembled WGS sequence"/>
</dbReference>
<sequence length="119" mass="12994">MIALYRELRLVLHNGDVYRHSTPSLHGYALEYAAGAELDGRIVILAYDSSRERTGPDAISEQSIPPVTRIRLASADPARHYRLRSDGSLHSGAALRSAGVIVPWAVAADADVLVFDRVE</sequence>
<accession>A0ABU0R9V0</accession>
<evidence type="ECO:0000313" key="2">
    <source>
        <dbReference type="Proteomes" id="UP001239083"/>
    </source>
</evidence>
<dbReference type="Gene3D" id="2.60.40.1180">
    <property type="entry name" value="Golgi alpha-mannosidase II"/>
    <property type="match status" value="1"/>
</dbReference>
<reference evidence="1 2" key="1">
    <citation type="submission" date="2023-07" db="EMBL/GenBank/DDBJ databases">
        <title>Comparative genomics of wheat-associated soil bacteria to identify genetic determinants of phenazine resistance.</title>
        <authorList>
            <person name="Mouncey N."/>
        </authorList>
    </citation>
    <scope>NUCLEOTIDE SEQUENCE [LARGE SCALE GENOMIC DNA]</scope>
    <source>
        <strain evidence="1 2">V3I3</strain>
    </source>
</reference>
<name>A0ABU0R9V0_9MICO</name>
<dbReference type="EMBL" id="JAUSYY010000001">
    <property type="protein sequence ID" value="MDQ0893996.1"/>
    <property type="molecule type" value="Genomic_DNA"/>
</dbReference>